<protein>
    <submittedName>
        <fullName evidence="1">Uncharacterized protein</fullName>
    </submittedName>
</protein>
<dbReference type="OrthoDB" id="4139631at2"/>
<gene>
    <name evidence="1" type="ORF">SAMN05216260_13537</name>
</gene>
<dbReference type="AlphaFoldDB" id="A0A1G7Y115"/>
<accession>A0A1G7Y115</accession>
<dbReference type="EMBL" id="FNAX01000035">
    <property type="protein sequence ID" value="SDG90139.1"/>
    <property type="molecule type" value="Genomic_DNA"/>
</dbReference>
<reference evidence="1 2" key="1">
    <citation type="submission" date="2016-10" db="EMBL/GenBank/DDBJ databases">
        <authorList>
            <person name="de Groot N.N."/>
        </authorList>
    </citation>
    <scope>NUCLEOTIDE SEQUENCE [LARGE SCALE GENOMIC DNA]</scope>
    <source>
        <strain evidence="1 2">CGMCC 4.1859</strain>
    </source>
</reference>
<evidence type="ECO:0000313" key="1">
    <source>
        <dbReference type="EMBL" id="SDG90139.1"/>
    </source>
</evidence>
<sequence>MILDDATKEPPADPDAVFVPELPYGSNRVCQYRLVERTFLGPHSSPIERLLLPEGDPTLLGQAPARPDRMHAAHGALLASTAPEARTLGPQAQLASVYLAAHTDPATGNGLEELDQMARSCDIRPAELARTLDQLTATALLETWQASPYSGDLHWTLARTHRNAPRIASEQ</sequence>
<proteinExistence type="predicted"/>
<name>A0A1G7Y115_9ACTN</name>
<evidence type="ECO:0000313" key="2">
    <source>
        <dbReference type="Proteomes" id="UP000198614"/>
    </source>
</evidence>
<organism evidence="1 2">
    <name type="scientific">Streptomyces griseoaurantiacus</name>
    <dbReference type="NCBI Taxonomy" id="68213"/>
    <lineage>
        <taxon>Bacteria</taxon>
        <taxon>Bacillati</taxon>
        <taxon>Actinomycetota</taxon>
        <taxon>Actinomycetes</taxon>
        <taxon>Kitasatosporales</taxon>
        <taxon>Streptomycetaceae</taxon>
        <taxon>Streptomyces</taxon>
        <taxon>Streptomyces aurantiacus group</taxon>
    </lineage>
</organism>
<dbReference type="Proteomes" id="UP000198614">
    <property type="component" value="Unassembled WGS sequence"/>
</dbReference>